<evidence type="ECO:0000313" key="2">
    <source>
        <dbReference type="Proteomes" id="UP000789706"/>
    </source>
</evidence>
<protein>
    <submittedName>
        <fullName evidence="1">5230_t:CDS:1</fullName>
    </submittedName>
</protein>
<name>A0A9N9E740_9GLOM</name>
<reference evidence="1" key="1">
    <citation type="submission" date="2021-06" db="EMBL/GenBank/DDBJ databases">
        <authorList>
            <person name="Kallberg Y."/>
            <person name="Tangrot J."/>
            <person name="Rosling A."/>
        </authorList>
    </citation>
    <scope>NUCLEOTIDE SEQUENCE</scope>
    <source>
        <strain evidence="1">AZ414A</strain>
    </source>
</reference>
<gene>
    <name evidence="1" type="ORF">DEBURN_LOCUS11755</name>
</gene>
<feature type="non-terminal residue" evidence="1">
    <location>
        <position position="1"/>
    </location>
</feature>
<dbReference type="Proteomes" id="UP000789706">
    <property type="component" value="Unassembled WGS sequence"/>
</dbReference>
<dbReference type="OrthoDB" id="2421706at2759"/>
<dbReference type="AlphaFoldDB" id="A0A9N9E740"/>
<dbReference type="EMBL" id="CAJVPK010008442">
    <property type="protein sequence ID" value="CAG8660939.1"/>
    <property type="molecule type" value="Genomic_DNA"/>
</dbReference>
<keyword evidence="2" id="KW-1185">Reference proteome</keyword>
<proteinExistence type="predicted"/>
<accession>A0A9N9E740</accession>
<evidence type="ECO:0000313" key="1">
    <source>
        <dbReference type="EMBL" id="CAG8660939.1"/>
    </source>
</evidence>
<organism evidence="1 2">
    <name type="scientific">Diversispora eburnea</name>
    <dbReference type="NCBI Taxonomy" id="1213867"/>
    <lineage>
        <taxon>Eukaryota</taxon>
        <taxon>Fungi</taxon>
        <taxon>Fungi incertae sedis</taxon>
        <taxon>Mucoromycota</taxon>
        <taxon>Glomeromycotina</taxon>
        <taxon>Glomeromycetes</taxon>
        <taxon>Diversisporales</taxon>
        <taxon>Diversisporaceae</taxon>
        <taxon>Diversispora</taxon>
    </lineage>
</organism>
<comment type="caution">
    <text evidence="1">The sequence shown here is derived from an EMBL/GenBank/DDBJ whole genome shotgun (WGS) entry which is preliminary data.</text>
</comment>
<sequence>SLPSENDIIMLEYQIFHIQRSGSHIAKEVLNLLKGFFHTRNVDSSQHYFSENILRALNEKANNNELERTKIPKIEII</sequence>